<organism evidence="3 4">
    <name type="scientific">Ditylenchus dipsaci</name>
    <dbReference type="NCBI Taxonomy" id="166011"/>
    <lineage>
        <taxon>Eukaryota</taxon>
        <taxon>Metazoa</taxon>
        <taxon>Ecdysozoa</taxon>
        <taxon>Nematoda</taxon>
        <taxon>Chromadorea</taxon>
        <taxon>Rhabditida</taxon>
        <taxon>Tylenchina</taxon>
        <taxon>Tylenchomorpha</taxon>
        <taxon>Sphaerularioidea</taxon>
        <taxon>Anguinidae</taxon>
        <taxon>Anguininae</taxon>
        <taxon>Ditylenchus</taxon>
    </lineage>
</organism>
<dbReference type="PRINTS" id="PR00724">
    <property type="entry name" value="CRBOXYPTASEC"/>
</dbReference>
<dbReference type="GO" id="GO:0006508">
    <property type="term" value="P:proteolysis"/>
    <property type="evidence" value="ECO:0007669"/>
    <property type="project" value="UniProtKB-KW"/>
</dbReference>
<accession>A0A915E3W1</accession>
<reference evidence="4" key="1">
    <citation type="submission" date="2022-11" db="UniProtKB">
        <authorList>
            <consortium name="WormBaseParasite"/>
        </authorList>
    </citation>
    <scope>IDENTIFICATION</scope>
</reference>
<evidence type="ECO:0000256" key="2">
    <source>
        <dbReference type="RuleBase" id="RU361156"/>
    </source>
</evidence>
<dbReference type="PROSITE" id="PS00131">
    <property type="entry name" value="CARBOXYPEPT_SER_SER"/>
    <property type="match status" value="1"/>
</dbReference>
<evidence type="ECO:0000313" key="4">
    <source>
        <dbReference type="WBParaSite" id="jg26685"/>
    </source>
</evidence>
<dbReference type="Gene3D" id="3.40.50.1820">
    <property type="entry name" value="alpha/beta hydrolase"/>
    <property type="match status" value="2"/>
</dbReference>
<dbReference type="PANTHER" id="PTHR11802:SF480">
    <property type="entry name" value="CARBOXYPEPTIDASE"/>
    <property type="match status" value="1"/>
</dbReference>
<dbReference type="WBParaSite" id="jg26685">
    <property type="protein sequence ID" value="jg26685"/>
    <property type="gene ID" value="jg26685"/>
</dbReference>
<name>A0A915E3W1_9BILA</name>
<protein>
    <recommendedName>
        <fullName evidence="2">Carboxypeptidase</fullName>
        <ecNumber evidence="2">3.4.16.-</ecNumber>
    </recommendedName>
</protein>
<dbReference type="Proteomes" id="UP000887574">
    <property type="component" value="Unplaced"/>
</dbReference>
<evidence type="ECO:0000256" key="1">
    <source>
        <dbReference type="ARBA" id="ARBA00009431"/>
    </source>
</evidence>
<dbReference type="InterPro" id="IPR029058">
    <property type="entry name" value="AB_hydrolase_fold"/>
</dbReference>
<dbReference type="SUPFAM" id="SSF53474">
    <property type="entry name" value="alpha/beta-Hydrolases"/>
    <property type="match status" value="2"/>
</dbReference>
<proteinExistence type="inferred from homology"/>
<dbReference type="GO" id="GO:0004185">
    <property type="term" value="F:serine-type carboxypeptidase activity"/>
    <property type="evidence" value="ECO:0007669"/>
    <property type="project" value="UniProtKB-UniRule"/>
</dbReference>
<comment type="similarity">
    <text evidence="1 2">Belongs to the peptidase S10 family.</text>
</comment>
<dbReference type="AlphaFoldDB" id="A0A915E3W1"/>
<keyword evidence="3" id="KW-1185">Reference proteome</keyword>
<dbReference type="Pfam" id="PF00450">
    <property type="entry name" value="Peptidase_S10"/>
    <property type="match status" value="2"/>
</dbReference>
<keyword evidence="2" id="KW-0378">Hydrolase</keyword>
<evidence type="ECO:0000313" key="3">
    <source>
        <dbReference type="Proteomes" id="UP000887574"/>
    </source>
</evidence>
<dbReference type="EC" id="3.4.16.-" evidence="2"/>
<keyword evidence="2" id="KW-0645">Protease</keyword>
<keyword evidence="2" id="KW-0121">Carboxypeptidase</keyword>
<dbReference type="InterPro" id="IPR018202">
    <property type="entry name" value="Ser_caboxypep_ser_AS"/>
</dbReference>
<dbReference type="PANTHER" id="PTHR11802">
    <property type="entry name" value="SERINE PROTEASE FAMILY S10 SERINE CARBOXYPEPTIDASE"/>
    <property type="match status" value="1"/>
</dbReference>
<dbReference type="InterPro" id="IPR001563">
    <property type="entry name" value="Peptidase_S10"/>
</dbReference>
<sequence length="448" mass="50971">MVKLAFYRGIIDKLDMDFYQRQCCHSQENCDFSQYVSFDVSNFTYSPIFNEDSSHDVCSKQTSELIQLISAGIPRYNYESPHQDCYTNNYDFTPTQQFLQTISFRRALDNAKAKSALITDGQSRFVDQGSLINARSTDQFGGYRCLQNLADIYFNSQAVRKSLKIPDMFNNKEISLCKDSASVNYVLRYDEMGVVFQQLVETNYSLKVLLFNGDTDERNSFLAASDFVRSLNLQQPISNERPVWKFRKDDFLAMTAGFYETFQNNSFQLDLLTIAGGDHDAYSAPTSVFFTHFFGPKTKVFLPLATSLTRKEADRINSNYLHYWLVESQGKPETDPLILWFGGGPGCSSLGGLLTENGPFHPNSDGKTLFENNFSWNKIANVLYLESPRGAGFSYQDLKINADTGYSDNKTLTDNYLALTDFFSAYPEYQNRPFYVASESYGGIYVLA</sequence>